<sequence length="671" mass="71117">MADPTTPGPARPNPATPGPARPDPATLGPARPDAGVSDPTRPDLTTPGHARPDLAASGHAWPDPATPGSARSDGGVSGPARSGAGVPGIALDGATAEVVRCHLVAVAEEMRATLERTSFNPVIYEVRDYGISVYDPDLRLVAEATGLSRFLGANDYSIRKGVEYVGRENLLPGDVVLLNYPYWNAAHSYDATLFAPVYGDAGLLGFVCVRAHWMDLGAKDPGYVLDSTDMHQEGLIFPGTKVFSRGEPVREIHELIRFNSRMPDLVIGDLHAQVAALRTGERRLADVHARYGTPLVAAAVDRAVEAATRSAADAVAALPQGTWTAEDWLDDDGITEDPVKMRVTVTIADGRFTVDFDGSAAMTPGPVNLPLGATIATCRVAFKAITTPWEETNAGHFAPLEVRAEPGTLFHATYPAATFTQWTGTVALELIYKALAQGMPERLPASSGGDVPGFMMVGTHPDTGRMFAVSNNDAVGWGGTPDHDGIGPANHLAQTQARNTPVEVLEARTGMFFERLEMRTDSGGAGRHRGGVGLRREIRFTTPGEFLSVIKKTRSRPWALMGGLEPDPNQVIVFPGTDREARVSTKRVKVQPGDRVTLLTAGGGGHGDPRDRDPEAVHRDVAEGYVSAEAARDVYDVAAPLPVPSPPPTAGGSTLKPPPPTAGGSMLKEMR</sequence>
<feature type="domain" description="Hydantoinase B/oxoprolinase" evidence="2">
    <location>
        <begin position="92"/>
        <end position="609"/>
    </location>
</feature>
<accession>A0ABT4SWB1</accession>
<evidence type="ECO:0000256" key="1">
    <source>
        <dbReference type="SAM" id="MobiDB-lite"/>
    </source>
</evidence>
<name>A0ABT4SWB1_9ACTN</name>
<dbReference type="InterPro" id="IPR045079">
    <property type="entry name" value="Oxoprolinase-like"/>
</dbReference>
<organism evidence="3 4">
    <name type="scientific">Nonomuraea ferruginea</name>
    <dbReference type="NCBI Taxonomy" id="46174"/>
    <lineage>
        <taxon>Bacteria</taxon>
        <taxon>Bacillati</taxon>
        <taxon>Actinomycetota</taxon>
        <taxon>Actinomycetes</taxon>
        <taxon>Streptosporangiales</taxon>
        <taxon>Streptosporangiaceae</taxon>
        <taxon>Nonomuraea</taxon>
    </lineage>
</organism>
<gene>
    <name evidence="3" type="ORF">OUY24_13025</name>
</gene>
<dbReference type="EMBL" id="JAPNUD010000026">
    <property type="protein sequence ID" value="MDA0641544.1"/>
    <property type="molecule type" value="Genomic_DNA"/>
</dbReference>
<keyword evidence="4" id="KW-1185">Reference proteome</keyword>
<protein>
    <submittedName>
        <fullName evidence="3">Hydantoinase B/oxoprolinase family protein</fullName>
    </submittedName>
</protein>
<reference evidence="3 4" key="1">
    <citation type="submission" date="2022-11" db="EMBL/GenBank/DDBJ databases">
        <title>Nonomuraea corallina sp. nov., a new species of the genus Nonomuraea isolated from sea side sediment in Thai sea.</title>
        <authorList>
            <person name="Ngamcharungchit C."/>
            <person name="Matsumoto A."/>
            <person name="Suriyachadkun C."/>
            <person name="Panbangred W."/>
            <person name="Inahashi Y."/>
            <person name="Intra B."/>
        </authorList>
    </citation>
    <scope>NUCLEOTIDE SEQUENCE [LARGE SCALE GENOMIC DNA]</scope>
    <source>
        <strain evidence="3 4">DSM 43553</strain>
    </source>
</reference>
<feature type="region of interest" description="Disordered" evidence="1">
    <location>
        <begin position="637"/>
        <end position="671"/>
    </location>
</feature>
<dbReference type="RefSeq" id="WP_271276380.1">
    <property type="nucleotide sequence ID" value="NZ_BAABFD010000010.1"/>
</dbReference>
<evidence type="ECO:0000313" key="3">
    <source>
        <dbReference type="EMBL" id="MDA0641544.1"/>
    </source>
</evidence>
<feature type="compositionally biased region" description="Pro residues" evidence="1">
    <location>
        <begin position="1"/>
        <end position="22"/>
    </location>
</feature>
<evidence type="ECO:0000313" key="4">
    <source>
        <dbReference type="Proteomes" id="UP001212498"/>
    </source>
</evidence>
<dbReference type="InterPro" id="IPR003692">
    <property type="entry name" value="Hydantoinase_B"/>
</dbReference>
<comment type="caution">
    <text evidence="3">The sequence shown here is derived from an EMBL/GenBank/DDBJ whole genome shotgun (WGS) entry which is preliminary data.</text>
</comment>
<dbReference type="Proteomes" id="UP001212498">
    <property type="component" value="Unassembled WGS sequence"/>
</dbReference>
<dbReference type="Pfam" id="PF02538">
    <property type="entry name" value="Hydantoinase_B"/>
    <property type="match status" value="1"/>
</dbReference>
<feature type="region of interest" description="Disordered" evidence="1">
    <location>
        <begin position="1"/>
        <end position="82"/>
    </location>
</feature>
<dbReference type="PANTHER" id="PTHR11365">
    <property type="entry name" value="5-OXOPROLINASE RELATED"/>
    <property type="match status" value="1"/>
</dbReference>
<evidence type="ECO:0000259" key="2">
    <source>
        <dbReference type="Pfam" id="PF02538"/>
    </source>
</evidence>
<proteinExistence type="predicted"/>
<dbReference type="PANTHER" id="PTHR11365:SF23">
    <property type="entry name" value="HYPOTHETICAL 5-OXOPROLINASE (EUROFUNG)-RELATED"/>
    <property type="match status" value="1"/>
</dbReference>